<feature type="region of interest" description="Disordered" evidence="1">
    <location>
        <begin position="164"/>
        <end position="233"/>
    </location>
</feature>
<evidence type="ECO:0000313" key="2">
    <source>
        <dbReference type="EMBL" id="KAF9746624.1"/>
    </source>
</evidence>
<dbReference type="Proteomes" id="UP000616885">
    <property type="component" value="Unassembled WGS sequence"/>
</dbReference>
<evidence type="ECO:0000313" key="3">
    <source>
        <dbReference type="Proteomes" id="UP000616885"/>
    </source>
</evidence>
<feature type="compositionally biased region" description="Low complexity" evidence="1">
    <location>
        <begin position="184"/>
        <end position="198"/>
    </location>
</feature>
<dbReference type="EMBL" id="JADCTT010000011">
    <property type="protein sequence ID" value="KAF9746624.1"/>
    <property type="molecule type" value="Genomic_DNA"/>
</dbReference>
<feature type="compositionally biased region" description="Low complexity" evidence="1">
    <location>
        <begin position="215"/>
        <end position="227"/>
    </location>
</feature>
<evidence type="ECO:0000256" key="1">
    <source>
        <dbReference type="SAM" id="MobiDB-lite"/>
    </source>
</evidence>
<accession>A0A8H7KAU9</accession>
<proteinExistence type="predicted"/>
<protein>
    <submittedName>
        <fullName evidence="2">Uncharacterized protein</fullName>
    </submittedName>
</protein>
<name>A0A8H7KAU9_BIOOC</name>
<gene>
    <name evidence="2" type="ORF">IM811_003529</name>
</gene>
<sequence>MTMLESSGLCQCLMGTYTHNASTRYGFIITNAHLVVLRLTRESIAPGATLGRPQRQQQQKVHGRHSSHNSDLSFMSSQFSAMSITHSSNDDATSKSVEYQPLGYAAKDWRAHGEGRLTIKLALFCLCLMAARGKSIQTSYPPLDSWRRDKNGYVHNTAGLFKDSISRGDNLFNPEPEPLPTPGSPASRSSSHRQPSTSGHDDTIQHSITVDYSNAPAPYGAPGYAPSGPGPSG</sequence>
<dbReference type="AlphaFoldDB" id="A0A8H7KAU9"/>
<organism evidence="2 3">
    <name type="scientific">Bionectria ochroleuca</name>
    <name type="common">Gliocladium roseum</name>
    <dbReference type="NCBI Taxonomy" id="29856"/>
    <lineage>
        <taxon>Eukaryota</taxon>
        <taxon>Fungi</taxon>
        <taxon>Dikarya</taxon>
        <taxon>Ascomycota</taxon>
        <taxon>Pezizomycotina</taxon>
        <taxon>Sordariomycetes</taxon>
        <taxon>Hypocreomycetidae</taxon>
        <taxon>Hypocreales</taxon>
        <taxon>Bionectriaceae</taxon>
        <taxon>Clonostachys</taxon>
    </lineage>
</organism>
<feature type="region of interest" description="Disordered" evidence="1">
    <location>
        <begin position="47"/>
        <end position="70"/>
    </location>
</feature>
<reference evidence="2" key="1">
    <citation type="submission" date="2020-10" db="EMBL/GenBank/DDBJ databases">
        <title>High-Quality Genome Resource of Clonostachys rosea strain S41 by Oxford Nanopore Long-Read Sequencing.</title>
        <authorList>
            <person name="Wang H."/>
        </authorList>
    </citation>
    <scope>NUCLEOTIDE SEQUENCE</scope>
    <source>
        <strain evidence="2">S41</strain>
    </source>
</reference>
<comment type="caution">
    <text evidence="2">The sequence shown here is derived from an EMBL/GenBank/DDBJ whole genome shotgun (WGS) entry which is preliminary data.</text>
</comment>